<feature type="transmembrane region" description="Helical" evidence="7">
    <location>
        <begin position="197"/>
        <end position="221"/>
    </location>
</feature>
<accession>A0ABR2V1N0</accession>
<feature type="transmembrane region" description="Helical" evidence="7">
    <location>
        <begin position="29"/>
        <end position="49"/>
    </location>
</feature>
<dbReference type="Pfam" id="PF20684">
    <property type="entry name" value="Fung_rhodopsin"/>
    <property type="match status" value="1"/>
</dbReference>
<evidence type="ECO:0000256" key="7">
    <source>
        <dbReference type="SAM" id="Phobius"/>
    </source>
</evidence>
<feature type="domain" description="Rhodopsin" evidence="8">
    <location>
        <begin position="46"/>
        <end position="295"/>
    </location>
</feature>
<sequence>MTDIDPTIAAVFGDPPSGTSLHDSVTVKYDVVSCVILGLAAAAVALRFYVRTMSKGNNLGIDDYTILVGLMSTGALVATTIIAGQYGSGEHVWATNVDRLMTLLKVVFVEPWVYAAAVTSTKISILLLYRRLFYVGESKMLENDRPFVIMLWTATFFTCSYPIIMWVVMACACRPMSFYWRQYAGATDGVCIDVLQFYLVFGIVNMINDIIILAVPIPRIVRLHMNKRKKVSVAGIMLLGSFVCVASIVRIYYLTQLTKEVDLSWILGPAFGWSSFEPSVAIISACLPTFAPLFRSIRNRATNSGKGVNSNGYQGHSGPSRLGNGSQTPSFMHGQSHFRIEDDEVELTDKKSHYRTNVSQTDTMSRGSSENEHGITVKTQIQVKSTGF</sequence>
<feature type="compositionally biased region" description="Polar residues" evidence="6">
    <location>
        <begin position="305"/>
        <end position="314"/>
    </location>
</feature>
<evidence type="ECO:0000256" key="1">
    <source>
        <dbReference type="ARBA" id="ARBA00004141"/>
    </source>
</evidence>
<comment type="similarity">
    <text evidence="5">Belongs to the SAT4 family.</text>
</comment>
<keyword evidence="3 7" id="KW-1133">Transmembrane helix</keyword>
<evidence type="ECO:0000256" key="5">
    <source>
        <dbReference type="ARBA" id="ARBA00038359"/>
    </source>
</evidence>
<reference evidence="9 10" key="1">
    <citation type="journal article" date="2024" name="J. Plant Pathol.">
        <title>Sequence and assembly of the genome of Seiridium unicorne, isolate CBS 538.82, causal agent of cypress canker disease.</title>
        <authorList>
            <person name="Scali E."/>
            <person name="Rocca G.D."/>
            <person name="Danti R."/>
            <person name="Garbelotto M."/>
            <person name="Barberini S."/>
            <person name="Baroncelli R."/>
            <person name="Emiliani G."/>
        </authorList>
    </citation>
    <scope>NUCLEOTIDE SEQUENCE [LARGE SCALE GENOMIC DNA]</scope>
    <source>
        <strain evidence="9 10">BM-138-508</strain>
    </source>
</reference>
<feature type="transmembrane region" description="Helical" evidence="7">
    <location>
        <begin position="149"/>
        <end position="177"/>
    </location>
</feature>
<evidence type="ECO:0000313" key="10">
    <source>
        <dbReference type="Proteomes" id="UP001408356"/>
    </source>
</evidence>
<comment type="caution">
    <text evidence="9">The sequence shown here is derived from an EMBL/GenBank/DDBJ whole genome shotgun (WGS) entry which is preliminary data.</text>
</comment>
<gene>
    <name evidence="9" type="ORF">SUNI508_00903</name>
</gene>
<evidence type="ECO:0000256" key="6">
    <source>
        <dbReference type="SAM" id="MobiDB-lite"/>
    </source>
</evidence>
<feature type="transmembrane region" description="Helical" evidence="7">
    <location>
        <begin position="233"/>
        <end position="253"/>
    </location>
</feature>
<protein>
    <recommendedName>
        <fullName evidence="8">Rhodopsin domain-containing protein</fullName>
    </recommendedName>
</protein>
<dbReference type="InterPro" id="IPR049326">
    <property type="entry name" value="Rhodopsin_dom_fungi"/>
</dbReference>
<evidence type="ECO:0000259" key="8">
    <source>
        <dbReference type="Pfam" id="PF20684"/>
    </source>
</evidence>
<dbReference type="PANTHER" id="PTHR33048">
    <property type="entry name" value="PTH11-LIKE INTEGRAL MEMBRANE PROTEIN (AFU_ORTHOLOGUE AFUA_5G11245)"/>
    <property type="match status" value="1"/>
</dbReference>
<keyword evidence="10" id="KW-1185">Reference proteome</keyword>
<evidence type="ECO:0000256" key="3">
    <source>
        <dbReference type="ARBA" id="ARBA00022989"/>
    </source>
</evidence>
<feature type="transmembrane region" description="Helical" evidence="7">
    <location>
        <begin position="61"/>
        <end position="86"/>
    </location>
</feature>
<evidence type="ECO:0000313" key="9">
    <source>
        <dbReference type="EMBL" id="KAK9420812.1"/>
    </source>
</evidence>
<dbReference type="EMBL" id="JARVKF010000223">
    <property type="protein sequence ID" value="KAK9420812.1"/>
    <property type="molecule type" value="Genomic_DNA"/>
</dbReference>
<evidence type="ECO:0000256" key="4">
    <source>
        <dbReference type="ARBA" id="ARBA00023136"/>
    </source>
</evidence>
<dbReference type="InterPro" id="IPR052337">
    <property type="entry name" value="SAT4-like"/>
</dbReference>
<feature type="region of interest" description="Disordered" evidence="6">
    <location>
        <begin position="305"/>
        <end position="328"/>
    </location>
</feature>
<organism evidence="9 10">
    <name type="scientific">Seiridium unicorne</name>
    <dbReference type="NCBI Taxonomy" id="138068"/>
    <lineage>
        <taxon>Eukaryota</taxon>
        <taxon>Fungi</taxon>
        <taxon>Dikarya</taxon>
        <taxon>Ascomycota</taxon>
        <taxon>Pezizomycotina</taxon>
        <taxon>Sordariomycetes</taxon>
        <taxon>Xylariomycetidae</taxon>
        <taxon>Amphisphaeriales</taxon>
        <taxon>Sporocadaceae</taxon>
        <taxon>Seiridium</taxon>
    </lineage>
</organism>
<name>A0ABR2V1N0_9PEZI</name>
<feature type="transmembrane region" description="Helical" evidence="7">
    <location>
        <begin position="273"/>
        <end position="294"/>
    </location>
</feature>
<dbReference type="PANTHER" id="PTHR33048:SF47">
    <property type="entry name" value="INTEGRAL MEMBRANE PROTEIN-RELATED"/>
    <property type="match status" value="1"/>
</dbReference>
<dbReference type="Proteomes" id="UP001408356">
    <property type="component" value="Unassembled WGS sequence"/>
</dbReference>
<keyword evidence="4 7" id="KW-0472">Membrane</keyword>
<proteinExistence type="inferred from homology"/>
<keyword evidence="2 7" id="KW-0812">Transmembrane</keyword>
<evidence type="ECO:0000256" key="2">
    <source>
        <dbReference type="ARBA" id="ARBA00022692"/>
    </source>
</evidence>
<comment type="subcellular location">
    <subcellularLocation>
        <location evidence="1">Membrane</location>
        <topology evidence="1">Multi-pass membrane protein</topology>
    </subcellularLocation>
</comment>
<feature type="transmembrane region" description="Helical" evidence="7">
    <location>
        <begin position="106"/>
        <end position="129"/>
    </location>
</feature>